<dbReference type="InterPro" id="IPR013762">
    <property type="entry name" value="Integrase-like_cat_sf"/>
</dbReference>
<accession>A0AA97I4C4</accession>
<evidence type="ECO:0000259" key="5">
    <source>
        <dbReference type="PROSITE" id="PS51898"/>
    </source>
</evidence>
<dbReference type="InterPro" id="IPR010998">
    <property type="entry name" value="Integrase_recombinase_N"/>
</dbReference>
<dbReference type="PANTHER" id="PTHR30349:SF41">
    <property type="entry name" value="INTEGRASE_RECOMBINASE PROTEIN MJ0367-RELATED"/>
    <property type="match status" value="1"/>
</dbReference>
<proteinExistence type="predicted"/>
<dbReference type="CDD" id="cd00397">
    <property type="entry name" value="DNA_BRE_C"/>
    <property type="match status" value="1"/>
</dbReference>
<evidence type="ECO:0000313" key="7">
    <source>
        <dbReference type="Proteomes" id="UP001301797"/>
    </source>
</evidence>
<dbReference type="AlphaFoldDB" id="A0AA97I4C4"/>
<evidence type="ECO:0000256" key="4">
    <source>
        <dbReference type="SAM" id="Coils"/>
    </source>
</evidence>
<dbReference type="InterPro" id="IPR002104">
    <property type="entry name" value="Integrase_catalytic"/>
</dbReference>
<name>A0AA97I4C4_9EURY</name>
<feature type="coiled-coil region" evidence="4">
    <location>
        <begin position="344"/>
        <end position="374"/>
    </location>
</feature>
<dbReference type="GO" id="GO:0003677">
    <property type="term" value="F:DNA binding"/>
    <property type="evidence" value="ECO:0007669"/>
    <property type="project" value="UniProtKB-KW"/>
</dbReference>
<keyword evidence="1" id="KW-0229">DNA integration</keyword>
<keyword evidence="7" id="KW-1185">Reference proteome</keyword>
<dbReference type="PROSITE" id="PS51898">
    <property type="entry name" value="TYR_RECOMBINASE"/>
    <property type="match status" value="1"/>
</dbReference>
<evidence type="ECO:0000313" key="6">
    <source>
        <dbReference type="EMBL" id="WOF16796.1"/>
    </source>
</evidence>
<dbReference type="PANTHER" id="PTHR30349">
    <property type="entry name" value="PHAGE INTEGRASE-RELATED"/>
    <property type="match status" value="1"/>
</dbReference>
<dbReference type="Proteomes" id="UP001301797">
    <property type="component" value="Chromosome"/>
</dbReference>
<dbReference type="Gene3D" id="1.10.150.130">
    <property type="match status" value="1"/>
</dbReference>
<dbReference type="GO" id="GO:0006310">
    <property type="term" value="P:DNA recombination"/>
    <property type="evidence" value="ECO:0007669"/>
    <property type="project" value="UniProtKB-KW"/>
</dbReference>
<dbReference type="KEGG" id="mefw:F1737_08895"/>
<dbReference type="GO" id="GO:0015074">
    <property type="term" value="P:DNA integration"/>
    <property type="evidence" value="ECO:0007669"/>
    <property type="project" value="UniProtKB-KW"/>
</dbReference>
<dbReference type="EMBL" id="CP043875">
    <property type="protein sequence ID" value="WOF16796.1"/>
    <property type="molecule type" value="Genomic_DNA"/>
</dbReference>
<reference evidence="6 7" key="1">
    <citation type="submission" date="2019-09" db="EMBL/GenBank/DDBJ databases">
        <title>The complete genome of Methanoplanus sp. FWC-SCC4.</title>
        <authorList>
            <person name="Chen S.-C."/>
            <person name="Zhou Y.-Z."/>
            <person name="Lai M.-C."/>
        </authorList>
    </citation>
    <scope>NUCLEOTIDE SEQUENCE [LARGE SCALE GENOMIC DNA]</scope>
    <source>
        <strain evidence="6 7">FWC-SCC4</strain>
    </source>
</reference>
<keyword evidence="4" id="KW-0175">Coiled coil</keyword>
<gene>
    <name evidence="6" type="ORF">F1737_08895</name>
</gene>
<dbReference type="SUPFAM" id="SSF56349">
    <property type="entry name" value="DNA breaking-rejoining enzymes"/>
    <property type="match status" value="1"/>
</dbReference>
<feature type="domain" description="Tyr recombinase" evidence="5">
    <location>
        <begin position="107"/>
        <end position="298"/>
    </location>
</feature>
<keyword evidence="2" id="KW-0238">DNA-binding</keyword>
<keyword evidence="3" id="KW-0233">DNA recombination</keyword>
<dbReference type="InterPro" id="IPR050090">
    <property type="entry name" value="Tyrosine_recombinase_XerCD"/>
</dbReference>
<dbReference type="Gene3D" id="1.10.443.10">
    <property type="entry name" value="Intergrase catalytic core"/>
    <property type="match status" value="1"/>
</dbReference>
<evidence type="ECO:0000256" key="3">
    <source>
        <dbReference type="ARBA" id="ARBA00023172"/>
    </source>
</evidence>
<sequence>MVQQIDISRMKISDINKEYLKSFERNLKLKGRKQTTIRSHLIRTSQFLKQTDDYKEISKEEIEDYYLTISKEKSTHTVWGEILSLKLLAKHIMPERTEELFRDLKPKKPRNGRKEMPQWEDIKIILEYESNPRDKAVIMLLWDSGLRISELTALTIGDITYLEDSAVVHVRDGKTGPRDVPIIDSLPYIQRWIEYHNFKDDLKSPLFNTTRLKGNARVQVNEPLSSKAIETKLKHLQKVSGIKNPVNPHAIRKAAATRLAQLFINAELEVLMGWVPGSQVANQYYIRVSPDTLLKKKRAAAGIEEPEEQEQTDQPRKCPRCRTLNAFDAVRCSYCNLILDPRLAVELKHKEDDLQKKIEKLLNIESVMEEYIKEIKKP</sequence>
<evidence type="ECO:0000256" key="1">
    <source>
        <dbReference type="ARBA" id="ARBA00022908"/>
    </source>
</evidence>
<protein>
    <submittedName>
        <fullName evidence="6">Phage integrase family protein</fullName>
    </submittedName>
</protein>
<dbReference type="InterPro" id="IPR011010">
    <property type="entry name" value="DNA_brk_join_enz"/>
</dbReference>
<evidence type="ECO:0000256" key="2">
    <source>
        <dbReference type="ARBA" id="ARBA00023125"/>
    </source>
</evidence>
<organism evidence="6 7">
    <name type="scientific">Methanochimaera problematica</name>
    <dbReference type="NCBI Taxonomy" id="2609417"/>
    <lineage>
        <taxon>Archaea</taxon>
        <taxon>Methanobacteriati</taxon>
        <taxon>Methanobacteriota</taxon>
        <taxon>Stenosarchaea group</taxon>
        <taxon>Methanomicrobia</taxon>
        <taxon>Methanomicrobiales</taxon>
        <taxon>Methanomicrobiaceae</taxon>
        <taxon>Methanochimaera</taxon>
    </lineage>
</organism>
<dbReference type="Pfam" id="PF00589">
    <property type="entry name" value="Phage_integrase"/>
    <property type="match status" value="1"/>
</dbReference>